<dbReference type="EMBL" id="CAJVQC010000244">
    <property type="protein sequence ID" value="CAG8465150.1"/>
    <property type="molecule type" value="Genomic_DNA"/>
</dbReference>
<sequence length="1075" mass="127165">STSQNEDTNIEDKIGEKSENKDKECITKYFAISPEGDFVVEFEVKGEFKLQVYLIESDGDLITENDKKLPHKKLTPIPTKFESAGKPPLNSFKNFKKARWSIAVSDKLTNTSERLLAISCSGFRDMVRYNDGSSTVMPKEIPKNGHTSEFIINQINDNYSVSFIDYTIKDGGIVKLFPKQDHIINQMTEKDKQTIKESSKNVDEHFLILLKISGIYKYHIDMNKSISNIQKLKYPRRLYKVMINNILFFERSYNLFVERAYNFTYEYIKLCLNRHYFLVDTMDINYIELYDLRTNQLVNTFQRQILIKSILVDIPTSYAISKNSKLLAYVSSSIKGIIKYSIECSLKIAELANIVDLKRYDDQIFINFFYNDEILFIYYLKDEWTVWNIFGSLRDSVKLKNPRFILELPQEEQGDIYDFYKVEKSNSFIFVNEAIFVNEGNNLAIYDNLIIETYLKLLTKNEQDWNQPKEFWWFKHDNKIRNLRDEESELDEYYHMLEPWWPQRMSSLLSKDLGRSQYSFVLDEKKEKLLLIGNHSIQVCFVLDLEKWGHKIIQFEQFLYEDQKLKFNIIIKQTRKIILRFIRLHSTAWRLLDFRFGLMNILIETGDYELVNDILSFGKSIHIPQNFSWSGENNTIRTAFSEYYSNNALENIGWMNTVVDIIPELYESYEKKSEKRKGVIQKLFNNKRNGKEKDDNIYEDVMDSKSESYAYHVQKLFCNPCFCNKPLDLLTFEFLKISPSKLNDLLKVFIPITQLIPHDSELDLQEIDYDKIDNIRMVPLTDFTTTRGSLSYERESKLKRFLKLLIFPSQYISYEDFKEEDCSPFIRLITELIKKDEFEILCENPSMGAVMNWMCQSPTTYEITNGNAVYTMTGEVSDNPFSSIIGAILAVYDWSSISLDTWNFWPLTIISVIGSFFFVMIMQNLIISFMSDAFSDASKDSKRFVYGFQVDLIRDFALLKRSLEFNYLDSKFKDKLRAKYICFYDDPSITKSWNKKSEKMKIKPYPKMPKLRKREFKSWTVEKCEFIWKKEEKDKVALKLTEEEIEESKDQEYRNFEDLEIQKDTESFPYSLINQ</sequence>
<protein>
    <submittedName>
        <fullName evidence="1">18794_t:CDS:1</fullName>
    </submittedName>
</protein>
<organism evidence="1 2">
    <name type="scientific">Racocetra persica</name>
    <dbReference type="NCBI Taxonomy" id="160502"/>
    <lineage>
        <taxon>Eukaryota</taxon>
        <taxon>Fungi</taxon>
        <taxon>Fungi incertae sedis</taxon>
        <taxon>Mucoromycota</taxon>
        <taxon>Glomeromycotina</taxon>
        <taxon>Glomeromycetes</taxon>
        <taxon>Diversisporales</taxon>
        <taxon>Gigasporaceae</taxon>
        <taxon>Racocetra</taxon>
    </lineage>
</organism>
<evidence type="ECO:0000313" key="1">
    <source>
        <dbReference type="EMBL" id="CAG8465150.1"/>
    </source>
</evidence>
<keyword evidence="2" id="KW-1185">Reference proteome</keyword>
<evidence type="ECO:0000313" key="2">
    <source>
        <dbReference type="Proteomes" id="UP000789920"/>
    </source>
</evidence>
<proteinExistence type="predicted"/>
<reference evidence="1" key="1">
    <citation type="submission" date="2021-06" db="EMBL/GenBank/DDBJ databases">
        <authorList>
            <person name="Kallberg Y."/>
            <person name="Tangrot J."/>
            <person name="Rosling A."/>
        </authorList>
    </citation>
    <scope>NUCLEOTIDE SEQUENCE</scope>
    <source>
        <strain evidence="1">MA461A</strain>
    </source>
</reference>
<accession>A0ACA9KC49</accession>
<dbReference type="Proteomes" id="UP000789920">
    <property type="component" value="Unassembled WGS sequence"/>
</dbReference>
<feature type="non-terminal residue" evidence="1">
    <location>
        <position position="1"/>
    </location>
</feature>
<name>A0ACA9KC49_9GLOM</name>
<gene>
    <name evidence="1" type="ORF">RPERSI_LOCUS327</name>
</gene>
<comment type="caution">
    <text evidence="1">The sequence shown here is derived from an EMBL/GenBank/DDBJ whole genome shotgun (WGS) entry which is preliminary data.</text>
</comment>